<evidence type="ECO:0000313" key="1">
    <source>
        <dbReference type="EMBL" id="QGR72107.1"/>
    </source>
</evidence>
<keyword evidence="2" id="KW-1185">Reference proteome</keyword>
<reference evidence="1 2" key="1">
    <citation type="submission" date="2019-11" db="EMBL/GenBank/DDBJ databases">
        <title>FDA dAtabase for Regulatory Grade micrObial Sequences (FDA-ARGOS): Supporting development and validation of Infectious Disease Dx tests.</title>
        <authorList>
            <person name="Patel R."/>
            <person name="Rucinski S."/>
            <person name="Tallon L."/>
            <person name="Sadzewicz L."/>
            <person name="Vavikolanu K."/>
            <person name="Mehta A."/>
            <person name="Aluvathingal J."/>
            <person name="Nadendla S."/>
            <person name="Nandy P."/>
            <person name="Geyer C."/>
            <person name="Yan Y."/>
            <person name="Sichtig H."/>
        </authorList>
    </citation>
    <scope>NUCLEOTIDE SEQUENCE [LARGE SCALE GENOMIC DNA]</scope>
    <source>
        <strain evidence="1 2">FDAARGOS_729</strain>
    </source>
</reference>
<dbReference type="RefSeq" id="WP_050311096.1">
    <property type="nucleotide sequence ID" value="NZ_CP046293.1"/>
</dbReference>
<protein>
    <submittedName>
        <fullName evidence="1">Uncharacterized protein</fullName>
    </submittedName>
</protein>
<proteinExistence type="predicted"/>
<evidence type="ECO:0000313" key="2">
    <source>
        <dbReference type="Proteomes" id="UP000424966"/>
    </source>
</evidence>
<gene>
    <name evidence="1" type="ORF">FOC37_18085</name>
</gene>
<accession>A0ABX6FHC3</accession>
<organism evidence="1 2">
    <name type="scientific">Yersinia intermedia</name>
    <dbReference type="NCBI Taxonomy" id="631"/>
    <lineage>
        <taxon>Bacteria</taxon>
        <taxon>Pseudomonadati</taxon>
        <taxon>Pseudomonadota</taxon>
        <taxon>Gammaproteobacteria</taxon>
        <taxon>Enterobacterales</taxon>
        <taxon>Yersiniaceae</taxon>
        <taxon>Yersinia</taxon>
    </lineage>
</organism>
<name>A0ABX6FHC3_YERIN</name>
<dbReference type="GeneID" id="58048214"/>
<dbReference type="EMBL" id="CP046294">
    <property type="protein sequence ID" value="QGR72107.1"/>
    <property type="molecule type" value="Genomic_DNA"/>
</dbReference>
<sequence length="133" mass="15262">MSKQLALKSQAISINDIKNELSFICREMDVIIELMPQGDNKQKFKQVDAMLRFFVYPRYGVNPHYEKEVITNGLPIDSRIYSIKISLCRFIWFVSQEDPRFANWLKGVARGIGKEMDKLLSADISALTVTTGQ</sequence>
<dbReference type="Proteomes" id="UP000424966">
    <property type="component" value="Chromosome"/>
</dbReference>